<keyword evidence="8" id="KW-1185">Reference proteome</keyword>
<sequence>MSNWVQILNSLNPPMAPVAGTYDGLEYKWKMFVFRPALFKREAIVVSVLGAYLLWFYAVGYLSYSRATKTFDRFKPLLKSNFSSFYKLVHSGPGQHLQYATGRRNIISLHGTLMLYPFHDLFGLIVRLVKMIIEPTFDGSESLSWNLTLGRGETGLQGDGLGVWAVVDKGSIRQIRADRWDLSFPKLHEHASVPKNFQLFSEHSEISEILFKTPNVGLAELLANPAATKVLKFFLITDQPAKRPTKALAAKFKAREIVLSFRKPSSADDYAAVNAWLQVAFNVADLLGKGPTRSDIAKKLSSTRGNVDGDLTKAYNKEQAEDNPEMTAEEKKLAKKKAAREQLSEKELKKLEELEKKREMRKMAKKQGYKGN</sequence>
<dbReference type="GO" id="GO:0005509">
    <property type="term" value="F:calcium ion binding"/>
    <property type="evidence" value="ECO:0007669"/>
    <property type="project" value="InterPro"/>
</dbReference>
<dbReference type="GeneID" id="33558928"/>
<organism evidence="7 8">
    <name type="scientific">Kockovaella imperatae</name>
    <dbReference type="NCBI Taxonomy" id="4999"/>
    <lineage>
        <taxon>Eukaryota</taxon>
        <taxon>Fungi</taxon>
        <taxon>Dikarya</taxon>
        <taxon>Basidiomycota</taxon>
        <taxon>Agaricomycotina</taxon>
        <taxon>Tremellomycetes</taxon>
        <taxon>Tremellales</taxon>
        <taxon>Cuniculitremaceae</taxon>
        <taxon>Kockovaella</taxon>
    </lineage>
</organism>
<keyword evidence="2 6" id="KW-0812">Transmembrane</keyword>
<dbReference type="Proteomes" id="UP000193218">
    <property type="component" value="Unassembled WGS sequence"/>
</dbReference>
<dbReference type="AlphaFoldDB" id="A0A1Y1U6U8"/>
<dbReference type="PANTHER" id="PTHR12883">
    <property type="entry name" value="ADIPOCYTE-SPECIFIC PROTEIN 4-RELATED"/>
    <property type="match status" value="1"/>
</dbReference>
<dbReference type="InterPro" id="IPR012879">
    <property type="entry name" value="CCDC47"/>
</dbReference>
<dbReference type="OrthoDB" id="10039147at2759"/>
<dbReference type="Pfam" id="PF07946">
    <property type="entry name" value="CCDC47"/>
    <property type="match status" value="1"/>
</dbReference>
<dbReference type="GO" id="GO:0016020">
    <property type="term" value="C:membrane"/>
    <property type="evidence" value="ECO:0007669"/>
    <property type="project" value="UniProtKB-SubCell"/>
</dbReference>
<dbReference type="InParanoid" id="A0A1Y1U6U8"/>
<dbReference type="FunCoup" id="A0A1Y1U6U8">
    <property type="interactions" value="228"/>
</dbReference>
<name>A0A1Y1U6U8_9TREE</name>
<feature type="transmembrane region" description="Helical" evidence="6">
    <location>
        <begin position="43"/>
        <end position="64"/>
    </location>
</feature>
<evidence type="ECO:0000256" key="6">
    <source>
        <dbReference type="SAM" id="Phobius"/>
    </source>
</evidence>
<evidence type="ECO:0000256" key="5">
    <source>
        <dbReference type="SAM" id="MobiDB-lite"/>
    </source>
</evidence>
<evidence type="ECO:0008006" key="9">
    <source>
        <dbReference type="Google" id="ProtNLM"/>
    </source>
</evidence>
<proteinExistence type="predicted"/>
<evidence type="ECO:0000256" key="3">
    <source>
        <dbReference type="ARBA" id="ARBA00022989"/>
    </source>
</evidence>
<dbReference type="STRING" id="4999.A0A1Y1U6U8"/>
<evidence type="ECO:0000256" key="1">
    <source>
        <dbReference type="ARBA" id="ARBA00004167"/>
    </source>
</evidence>
<evidence type="ECO:0000256" key="4">
    <source>
        <dbReference type="ARBA" id="ARBA00023136"/>
    </source>
</evidence>
<accession>A0A1Y1U6U8</accession>
<dbReference type="RefSeq" id="XP_021868059.1">
    <property type="nucleotide sequence ID" value="XM_022017119.1"/>
</dbReference>
<evidence type="ECO:0000313" key="8">
    <source>
        <dbReference type="Proteomes" id="UP000193218"/>
    </source>
</evidence>
<dbReference type="PANTHER" id="PTHR12883:SF0">
    <property type="entry name" value="PAT COMPLEX SUBUNIT CCDC47"/>
    <property type="match status" value="1"/>
</dbReference>
<keyword evidence="4 6" id="KW-0472">Membrane</keyword>
<dbReference type="GO" id="GO:0032469">
    <property type="term" value="P:endoplasmic reticulum calcium ion homeostasis"/>
    <property type="evidence" value="ECO:0007669"/>
    <property type="project" value="InterPro"/>
</dbReference>
<dbReference type="GO" id="GO:0005783">
    <property type="term" value="C:endoplasmic reticulum"/>
    <property type="evidence" value="ECO:0007669"/>
    <property type="project" value="InterPro"/>
</dbReference>
<feature type="region of interest" description="Disordered" evidence="5">
    <location>
        <begin position="317"/>
        <end position="342"/>
    </location>
</feature>
<keyword evidence="3 6" id="KW-1133">Transmembrane helix</keyword>
<dbReference type="EMBL" id="NBSH01000017">
    <property type="protein sequence ID" value="ORX33760.1"/>
    <property type="molecule type" value="Genomic_DNA"/>
</dbReference>
<evidence type="ECO:0000256" key="2">
    <source>
        <dbReference type="ARBA" id="ARBA00022692"/>
    </source>
</evidence>
<reference evidence="7 8" key="1">
    <citation type="submission" date="2017-03" db="EMBL/GenBank/DDBJ databases">
        <title>Widespread Adenine N6-methylation of Active Genes in Fungi.</title>
        <authorList>
            <consortium name="DOE Joint Genome Institute"/>
            <person name="Mondo S.J."/>
            <person name="Dannebaum R.O."/>
            <person name="Kuo R.C."/>
            <person name="Louie K.B."/>
            <person name="Bewick A.J."/>
            <person name="Labutti K."/>
            <person name="Haridas S."/>
            <person name="Kuo A."/>
            <person name="Salamov A."/>
            <person name="Ahrendt S.R."/>
            <person name="Lau R."/>
            <person name="Bowen B.P."/>
            <person name="Lipzen A."/>
            <person name="Sullivan W."/>
            <person name="Andreopoulos W.B."/>
            <person name="Clum A."/>
            <person name="Lindquist E."/>
            <person name="Daum C."/>
            <person name="Northen T.R."/>
            <person name="Ramamoorthy G."/>
            <person name="Schmitz R.J."/>
            <person name="Gryganskyi A."/>
            <person name="Culley D."/>
            <person name="Magnuson J."/>
            <person name="James T.Y."/>
            <person name="O'Malley M.A."/>
            <person name="Stajich J.E."/>
            <person name="Spatafora J.W."/>
            <person name="Visel A."/>
            <person name="Grigoriev I.V."/>
        </authorList>
    </citation>
    <scope>NUCLEOTIDE SEQUENCE [LARGE SCALE GENOMIC DNA]</scope>
    <source>
        <strain evidence="7 8">NRRL Y-17943</strain>
    </source>
</reference>
<comment type="caution">
    <text evidence="7">The sequence shown here is derived from an EMBL/GenBank/DDBJ whole genome shotgun (WGS) entry which is preliminary data.</text>
</comment>
<protein>
    <recommendedName>
        <fullName evidence="9">DUF1682-domain-containing protein</fullName>
    </recommendedName>
</protein>
<gene>
    <name evidence="7" type="ORF">BD324DRAFT_638477</name>
</gene>
<evidence type="ECO:0000313" key="7">
    <source>
        <dbReference type="EMBL" id="ORX33760.1"/>
    </source>
</evidence>
<comment type="subcellular location">
    <subcellularLocation>
        <location evidence="1">Membrane</location>
        <topology evidence="1">Single-pass membrane protein</topology>
    </subcellularLocation>
</comment>